<accession>A0ABQ7JLQ1</accession>
<dbReference type="PROSITE" id="PS51186">
    <property type="entry name" value="GNAT"/>
    <property type="match status" value="1"/>
</dbReference>
<dbReference type="InterPro" id="IPR016181">
    <property type="entry name" value="Acyl_CoA_acyltransferase"/>
</dbReference>
<comment type="caution">
    <text evidence="3">The sequence shown here is derived from an EMBL/GenBank/DDBJ whole genome shotgun (WGS) entry which is preliminary data.</text>
</comment>
<organism evidence="3 4">
    <name type="scientific">Linnemannia gamsii</name>
    <dbReference type="NCBI Taxonomy" id="64522"/>
    <lineage>
        <taxon>Eukaryota</taxon>
        <taxon>Fungi</taxon>
        <taxon>Fungi incertae sedis</taxon>
        <taxon>Mucoromycota</taxon>
        <taxon>Mortierellomycotina</taxon>
        <taxon>Mortierellomycetes</taxon>
        <taxon>Mortierellales</taxon>
        <taxon>Mortierellaceae</taxon>
        <taxon>Linnemannia</taxon>
    </lineage>
</organism>
<dbReference type="SUPFAM" id="SSF55729">
    <property type="entry name" value="Acyl-CoA N-acyltransferases (Nat)"/>
    <property type="match status" value="1"/>
</dbReference>
<sequence>MSVVIRNLQKSDQDQVRKIILEGLAERWGAEFDPSYNKDLDDIYGYYVDRHHATVAVLEEHEQQLHDSKQPVVIGCGILLPLPAEDLYGTWCVEPESIRDAANSAGLKKMCRMMRLSVSADRRGQGLAKKMIRHLIEKARERQFDLILVETEVLWTSAVQIYKSEGFSVAVADHENVHYTYRLDSTTIPRVDNK</sequence>
<name>A0ABQ7JLQ1_9FUNG</name>
<protein>
    <recommendedName>
        <fullName evidence="2">N-acetyltransferase domain-containing protein</fullName>
    </recommendedName>
</protein>
<dbReference type="InterPro" id="IPR050769">
    <property type="entry name" value="NAT_camello-type"/>
</dbReference>
<evidence type="ECO:0000313" key="3">
    <source>
        <dbReference type="EMBL" id="KAG0279530.1"/>
    </source>
</evidence>
<feature type="domain" description="N-acetyltransferase" evidence="2">
    <location>
        <begin position="3"/>
        <end position="186"/>
    </location>
</feature>
<dbReference type="PANTHER" id="PTHR13947:SF37">
    <property type="entry name" value="LD18367P"/>
    <property type="match status" value="1"/>
</dbReference>
<keyword evidence="1" id="KW-0808">Transferase</keyword>
<evidence type="ECO:0000259" key="2">
    <source>
        <dbReference type="PROSITE" id="PS51186"/>
    </source>
</evidence>
<dbReference type="Pfam" id="PF00583">
    <property type="entry name" value="Acetyltransf_1"/>
    <property type="match status" value="1"/>
</dbReference>
<evidence type="ECO:0000313" key="4">
    <source>
        <dbReference type="Proteomes" id="UP001194696"/>
    </source>
</evidence>
<dbReference type="EMBL" id="JAAAIM010001345">
    <property type="protein sequence ID" value="KAG0279530.1"/>
    <property type="molecule type" value="Genomic_DNA"/>
</dbReference>
<dbReference type="Proteomes" id="UP001194696">
    <property type="component" value="Unassembled WGS sequence"/>
</dbReference>
<reference evidence="3 4" key="1">
    <citation type="journal article" date="2020" name="Fungal Divers.">
        <title>Resolving the Mortierellaceae phylogeny through synthesis of multi-gene phylogenetics and phylogenomics.</title>
        <authorList>
            <person name="Vandepol N."/>
            <person name="Liber J."/>
            <person name="Desiro A."/>
            <person name="Na H."/>
            <person name="Kennedy M."/>
            <person name="Barry K."/>
            <person name="Grigoriev I.V."/>
            <person name="Miller A.N."/>
            <person name="O'Donnell K."/>
            <person name="Stajich J.E."/>
            <person name="Bonito G."/>
        </authorList>
    </citation>
    <scope>NUCLEOTIDE SEQUENCE [LARGE SCALE GENOMIC DNA]</scope>
    <source>
        <strain evidence="3 4">AD045</strain>
    </source>
</reference>
<dbReference type="InterPro" id="IPR000182">
    <property type="entry name" value="GNAT_dom"/>
</dbReference>
<evidence type="ECO:0000256" key="1">
    <source>
        <dbReference type="ARBA" id="ARBA00022679"/>
    </source>
</evidence>
<keyword evidence="4" id="KW-1185">Reference proteome</keyword>
<dbReference type="PANTHER" id="PTHR13947">
    <property type="entry name" value="GNAT FAMILY N-ACETYLTRANSFERASE"/>
    <property type="match status" value="1"/>
</dbReference>
<dbReference type="Gene3D" id="3.40.630.30">
    <property type="match status" value="1"/>
</dbReference>
<proteinExistence type="predicted"/>
<dbReference type="CDD" id="cd04301">
    <property type="entry name" value="NAT_SF"/>
    <property type="match status" value="1"/>
</dbReference>
<gene>
    <name evidence="3" type="ORF">BGZ96_001938</name>
</gene>